<protein>
    <submittedName>
        <fullName evidence="1">Uncharacterized protein</fullName>
    </submittedName>
</protein>
<proteinExistence type="predicted"/>
<organism evidence="1">
    <name type="scientific">Rhizophora mucronata</name>
    <name type="common">Asiatic mangrove</name>
    <dbReference type="NCBI Taxonomy" id="61149"/>
    <lineage>
        <taxon>Eukaryota</taxon>
        <taxon>Viridiplantae</taxon>
        <taxon>Streptophyta</taxon>
        <taxon>Embryophyta</taxon>
        <taxon>Tracheophyta</taxon>
        <taxon>Spermatophyta</taxon>
        <taxon>Magnoliopsida</taxon>
        <taxon>eudicotyledons</taxon>
        <taxon>Gunneridae</taxon>
        <taxon>Pentapetalae</taxon>
        <taxon>rosids</taxon>
        <taxon>fabids</taxon>
        <taxon>Malpighiales</taxon>
        <taxon>Rhizophoraceae</taxon>
        <taxon>Rhizophora</taxon>
    </lineage>
</organism>
<sequence length="41" mass="4818">MLIYAFSSICVYVLCKAWLMVDTTVSHVTKLLTFWKQNICF</sequence>
<reference evidence="1" key="1">
    <citation type="submission" date="2018-02" db="EMBL/GenBank/DDBJ databases">
        <title>Rhizophora mucronata_Transcriptome.</title>
        <authorList>
            <person name="Meera S.P."/>
            <person name="Sreeshan A."/>
            <person name="Augustine A."/>
        </authorList>
    </citation>
    <scope>NUCLEOTIDE SEQUENCE</scope>
    <source>
        <tissue evidence="1">Leaf</tissue>
    </source>
</reference>
<dbReference type="AlphaFoldDB" id="A0A2P2IHV2"/>
<name>A0A2P2IHV2_RHIMU</name>
<accession>A0A2P2IHV2</accession>
<dbReference type="EMBL" id="GGEC01000330">
    <property type="protein sequence ID" value="MBW80813.1"/>
    <property type="molecule type" value="Transcribed_RNA"/>
</dbReference>
<evidence type="ECO:0000313" key="1">
    <source>
        <dbReference type="EMBL" id="MBW80813.1"/>
    </source>
</evidence>